<evidence type="ECO:0000256" key="1">
    <source>
        <dbReference type="SAM" id="MobiDB-lite"/>
    </source>
</evidence>
<feature type="signal peptide" evidence="2">
    <location>
        <begin position="1"/>
        <end position="29"/>
    </location>
</feature>
<feature type="region of interest" description="Disordered" evidence="1">
    <location>
        <begin position="40"/>
        <end position="63"/>
    </location>
</feature>
<dbReference type="AlphaFoldDB" id="A0A4Z2FU58"/>
<evidence type="ECO:0000313" key="4">
    <source>
        <dbReference type="Proteomes" id="UP000314294"/>
    </source>
</evidence>
<dbReference type="EMBL" id="SRLO01000886">
    <property type="protein sequence ID" value="TNN44758.1"/>
    <property type="molecule type" value="Genomic_DNA"/>
</dbReference>
<evidence type="ECO:0000313" key="3">
    <source>
        <dbReference type="EMBL" id="TNN44758.1"/>
    </source>
</evidence>
<gene>
    <name evidence="3" type="ORF">EYF80_045058</name>
</gene>
<protein>
    <submittedName>
        <fullName evidence="3">Uncharacterized protein</fullName>
    </submittedName>
</protein>
<feature type="region of interest" description="Disordered" evidence="1">
    <location>
        <begin position="89"/>
        <end position="125"/>
    </location>
</feature>
<proteinExistence type="predicted"/>
<reference evidence="3 4" key="1">
    <citation type="submission" date="2019-03" db="EMBL/GenBank/DDBJ databases">
        <title>First draft genome of Liparis tanakae, snailfish: a comprehensive survey of snailfish specific genes.</title>
        <authorList>
            <person name="Kim W."/>
            <person name="Song I."/>
            <person name="Jeong J.-H."/>
            <person name="Kim D."/>
            <person name="Kim S."/>
            <person name="Ryu S."/>
            <person name="Song J.Y."/>
            <person name="Lee S.K."/>
        </authorList>
    </citation>
    <scope>NUCLEOTIDE SEQUENCE [LARGE SCALE GENOMIC DNA]</scope>
    <source>
        <tissue evidence="3">Muscle</tissue>
    </source>
</reference>
<organism evidence="3 4">
    <name type="scientific">Liparis tanakae</name>
    <name type="common">Tanaka's snailfish</name>
    <dbReference type="NCBI Taxonomy" id="230148"/>
    <lineage>
        <taxon>Eukaryota</taxon>
        <taxon>Metazoa</taxon>
        <taxon>Chordata</taxon>
        <taxon>Craniata</taxon>
        <taxon>Vertebrata</taxon>
        <taxon>Euteleostomi</taxon>
        <taxon>Actinopterygii</taxon>
        <taxon>Neopterygii</taxon>
        <taxon>Teleostei</taxon>
        <taxon>Neoteleostei</taxon>
        <taxon>Acanthomorphata</taxon>
        <taxon>Eupercaria</taxon>
        <taxon>Perciformes</taxon>
        <taxon>Cottioidei</taxon>
        <taxon>Cottales</taxon>
        <taxon>Liparidae</taxon>
        <taxon>Liparis</taxon>
    </lineage>
</organism>
<dbReference type="Proteomes" id="UP000314294">
    <property type="component" value="Unassembled WGS sequence"/>
</dbReference>
<keyword evidence="2" id="KW-0732">Signal</keyword>
<name>A0A4Z2FU58_9TELE</name>
<comment type="caution">
    <text evidence="3">The sequence shown here is derived from an EMBL/GenBank/DDBJ whole genome shotgun (WGS) entry which is preliminary data.</text>
</comment>
<feature type="chain" id="PRO_5021219562" evidence="2">
    <location>
        <begin position="30"/>
        <end position="125"/>
    </location>
</feature>
<sequence>MKAPYHPPLCIATWWRIWAFSCPVHLVATRRIHITCQRAISSHRDGTEQEEVEAGGGGEGGDAMWQWPDALRLPSVLLLLDREREREREREMVSECDSAGVLEHQSRNTAHQRRRRAYTKDDGAL</sequence>
<keyword evidence="4" id="KW-1185">Reference proteome</keyword>
<accession>A0A4Z2FU58</accession>
<evidence type="ECO:0000256" key="2">
    <source>
        <dbReference type="SAM" id="SignalP"/>
    </source>
</evidence>